<comment type="subcellular location">
    <subcellularLocation>
        <location evidence="2">Cell membrane</location>
    </subcellularLocation>
</comment>
<evidence type="ECO:0000256" key="4">
    <source>
        <dbReference type="ARBA" id="ARBA00022553"/>
    </source>
</evidence>
<dbReference type="Gene3D" id="3.30.565.10">
    <property type="entry name" value="Histidine kinase-like ATPase, C-terminal domain"/>
    <property type="match status" value="1"/>
</dbReference>
<proteinExistence type="predicted"/>
<name>A0ABW0Z641_9ACTN</name>
<evidence type="ECO:0000256" key="6">
    <source>
        <dbReference type="ARBA" id="ARBA00022692"/>
    </source>
</evidence>
<dbReference type="SMART" id="SM00388">
    <property type="entry name" value="HisKA"/>
    <property type="match status" value="1"/>
</dbReference>
<keyword evidence="4" id="KW-0597">Phosphoprotein</keyword>
<dbReference type="EMBL" id="JBHSPB010000026">
    <property type="protein sequence ID" value="MFC5724295.1"/>
    <property type="molecule type" value="Genomic_DNA"/>
</dbReference>
<dbReference type="Gene3D" id="1.10.287.130">
    <property type="match status" value="1"/>
</dbReference>
<dbReference type="InterPro" id="IPR050428">
    <property type="entry name" value="TCS_sensor_his_kinase"/>
</dbReference>
<evidence type="ECO:0000256" key="12">
    <source>
        <dbReference type="SAM" id="Phobius"/>
    </source>
</evidence>
<evidence type="ECO:0000256" key="5">
    <source>
        <dbReference type="ARBA" id="ARBA00022679"/>
    </source>
</evidence>
<comment type="caution">
    <text evidence="15">The sequence shown here is derived from an EMBL/GenBank/DDBJ whole genome shotgun (WGS) entry which is preliminary data.</text>
</comment>
<dbReference type="CDD" id="cd00075">
    <property type="entry name" value="HATPase"/>
    <property type="match status" value="1"/>
</dbReference>
<organism evidence="15 16">
    <name type="scientific">Streptomyces gamaensis</name>
    <dbReference type="NCBI Taxonomy" id="1763542"/>
    <lineage>
        <taxon>Bacteria</taxon>
        <taxon>Bacillati</taxon>
        <taxon>Actinomycetota</taxon>
        <taxon>Actinomycetes</taxon>
        <taxon>Kitasatosporales</taxon>
        <taxon>Streptomycetaceae</taxon>
        <taxon>Streptomyces</taxon>
    </lineage>
</organism>
<dbReference type="PRINTS" id="PR00344">
    <property type="entry name" value="BCTRLSENSOR"/>
</dbReference>
<dbReference type="PANTHER" id="PTHR45436:SF5">
    <property type="entry name" value="SENSOR HISTIDINE KINASE TRCS"/>
    <property type="match status" value="1"/>
</dbReference>
<dbReference type="EC" id="2.7.13.3" evidence="3"/>
<evidence type="ECO:0000256" key="10">
    <source>
        <dbReference type="ARBA" id="ARBA00023136"/>
    </source>
</evidence>
<keyword evidence="16" id="KW-1185">Reference proteome</keyword>
<evidence type="ECO:0000256" key="1">
    <source>
        <dbReference type="ARBA" id="ARBA00000085"/>
    </source>
</evidence>
<dbReference type="Pfam" id="PF00512">
    <property type="entry name" value="HisKA"/>
    <property type="match status" value="1"/>
</dbReference>
<dbReference type="PROSITE" id="PS50885">
    <property type="entry name" value="HAMP"/>
    <property type="match status" value="1"/>
</dbReference>
<evidence type="ECO:0000259" key="14">
    <source>
        <dbReference type="PROSITE" id="PS50885"/>
    </source>
</evidence>
<dbReference type="Proteomes" id="UP001596083">
    <property type="component" value="Unassembled WGS sequence"/>
</dbReference>
<dbReference type="CDD" id="cd00082">
    <property type="entry name" value="HisKA"/>
    <property type="match status" value="1"/>
</dbReference>
<keyword evidence="10 12" id="KW-0472">Membrane</keyword>
<reference evidence="16" key="1">
    <citation type="journal article" date="2019" name="Int. J. Syst. Evol. Microbiol.">
        <title>The Global Catalogue of Microorganisms (GCM) 10K type strain sequencing project: providing services to taxonomists for standard genome sequencing and annotation.</title>
        <authorList>
            <consortium name="The Broad Institute Genomics Platform"/>
            <consortium name="The Broad Institute Genome Sequencing Center for Infectious Disease"/>
            <person name="Wu L."/>
            <person name="Ma J."/>
        </authorList>
    </citation>
    <scope>NUCLEOTIDE SEQUENCE [LARGE SCALE GENOMIC DNA]</scope>
    <source>
        <strain evidence="16">CGMCC 4.7304</strain>
    </source>
</reference>
<dbReference type="SUPFAM" id="SSF47384">
    <property type="entry name" value="Homodimeric domain of signal transducing histidine kinase"/>
    <property type="match status" value="1"/>
</dbReference>
<dbReference type="InterPro" id="IPR003660">
    <property type="entry name" value="HAMP_dom"/>
</dbReference>
<evidence type="ECO:0000313" key="15">
    <source>
        <dbReference type="EMBL" id="MFC5724295.1"/>
    </source>
</evidence>
<dbReference type="Pfam" id="PF02518">
    <property type="entry name" value="HATPase_c"/>
    <property type="match status" value="1"/>
</dbReference>
<dbReference type="InterPro" id="IPR003594">
    <property type="entry name" value="HATPase_dom"/>
</dbReference>
<keyword evidence="6 12" id="KW-0812">Transmembrane</keyword>
<protein>
    <recommendedName>
        <fullName evidence="3">histidine kinase</fullName>
        <ecNumber evidence="3">2.7.13.3</ecNumber>
    </recommendedName>
</protein>
<evidence type="ECO:0000256" key="2">
    <source>
        <dbReference type="ARBA" id="ARBA00004236"/>
    </source>
</evidence>
<keyword evidence="5" id="KW-0808">Transferase</keyword>
<dbReference type="GO" id="GO:0016301">
    <property type="term" value="F:kinase activity"/>
    <property type="evidence" value="ECO:0007669"/>
    <property type="project" value="UniProtKB-KW"/>
</dbReference>
<evidence type="ECO:0000256" key="8">
    <source>
        <dbReference type="ARBA" id="ARBA00022989"/>
    </source>
</evidence>
<evidence type="ECO:0000259" key="13">
    <source>
        <dbReference type="PROSITE" id="PS50109"/>
    </source>
</evidence>
<keyword evidence="7 15" id="KW-0418">Kinase</keyword>
<evidence type="ECO:0000256" key="7">
    <source>
        <dbReference type="ARBA" id="ARBA00022777"/>
    </source>
</evidence>
<dbReference type="InterPro" id="IPR036890">
    <property type="entry name" value="HATPase_C_sf"/>
</dbReference>
<dbReference type="PROSITE" id="PS50109">
    <property type="entry name" value="HIS_KIN"/>
    <property type="match status" value="1"/>
</dbReference>
<accession>A0ABW0Z641</accession>
<feature type="domain" description="HAMP" evidence="14">
    <location>
        <begin position="192"/>
        <end position="245"/>
    </location>
</feature>
<keyword evidence="9" id="KW-0902">Two-component regulatory system</keyword>
<dbReference type="InterPro" id="IPR036097">
    <property type="entry name" value="HisK_dim/P_sf"/>
</dbReference>
<dbReference type="InterPro" id="IPR005467">
    <property type="entry name" value="His_kinase_dom"/>
</dbReference>
<gene>
    <name evidence="15" type="ORF">ACFP1Z_29485</name>
</gene>
<dbReference type="SMART" id="SM00387">
    <property type="entry name" value="HATPase_c"/>
    <property type="match status" value="1"/>
</dbReference>
<feature type="region of interest" description="Disordered" evidence="11">
    <location>
        <begin position="466"/>
        <end position="495"/>
    </location>
</feature>
<feature type="domain" description="Histidine kinase" evidence="13">
    <location>
        <begin position="253"/>
        <end position="462"/>
    </location>
</feature>
<evidence type="ECO:0000256" key="9">
    <source>
        <dbReference type="ARBA" id="ARBA00023012"/>
    </source>
</evidence>
<dbReference type="Pfam" id="PF00672">
    <property type="entry name" value="HAMP"/>
    <property type="match status" value="1"/>
</dbReference>
<dbReference type="InterPro" id="IPR003661">
    <property type="entry name" value="HisK_dim/P_dom"/>
</dbReference>
<comment type="catalytic activity">
    <reaction evidence="1">
        <text>ATP + protein L-histidine = ADP + protein N-phospho-L-histidine.</text>
        <dbReference type="EC" id="2.7.13.3"/>
    </reaction>
</comment>
<evidence type="ECO:0000256" key="3">
    <source>
        <dbReference type="ARBA" id="ARBA00012438"/>
    </source>
</evidence>
<feature type="transmembrane region" description="Helical" evidence="12">
    <location>
        <begin position="20"/>
        <end position="40"/>
    </location>
</feature>
<dbReference type="RefSeq" id="WP_390320760.1">
    <property type="nucleotide sequence ID" value="NZ_JBHSPB010000026.1"/>
</dbReference>
<dbReference type="SMART" id="SM00304">
    <property type="entry name" value="HAMP"/>
    <property type="match status" value="1"/>
</dbReference>
<dbReference type="SUPFAM" id="SSF55874">
    <property type="entry name" value="ATPase domain of HSP90 chaperone/DNA topoisomerase II/histidine kinase"/>
    <property type="match status" value="1"/>
</dbReference>
<dbReference type="InterPro" id="IPR004358">
    <property type="entry name" value="Sig_transdc_His_kin-like_C"/>
</dbReference>
<keyword evidence="8 12" id="KW-1133">Transmembrane helix</keyword>
<evidence type="ECO:0000313" key="16">
    <source>
        <dbReference type="Proteomes" id="UP001596083"/>
    </source>
</evidence>
<evidence type="ECO:0000256" key="11">
    <source>
        <dbReference type="SAM" id="MobiDB-lite"/>
    </source>
</evidence>
<dbReference type="PANTHER" id="PTHR45436">
    <property type="entry name" value="SENSOR HISTIDINE KINASE YKOH"/>
    <property type="match status" value="1"/>
</dbReference>
<sequence length="495" mass="51697">MAERTRRRARLIPATVRGRAAAAAALAMALVLAVGGSWLYTVLRANLLDTTNGRTELTAREVAARAEAGELPEQLPAPRSGVDVVLVLDARGTLLAATRPSAGPLAAEFSRLRPDPGRDSASRILDGSHAMGGQRGDLVVVRTSPAGQERYVYAMTVLGDVDGATHAIAVGLLAGAPPLVALAAAIAWAVTGAALRPVTVIRRELAAVRADELDRRVPEPAGEDEVALLARTVNGTLDRLEQTVARQRQFVADASHELRNPVASVRSQLEVALAAPGGPTVAAVGAALEDTVRLQRIAADLLLLARLDARAPGGGGEPVDLALLAAEEAARRPAPRVPLRVEAEAPVPLRGRTGQLERLLANLVDNALRHAAGQVVLRARLDGPGRQAVLEVADDGPGIPEEQRERVFERFVRLDAARDRESGGSGLGLAIAREIAHAHGGTLRAEAATRGALLVARFPVGDAADGARGSGGVRQAMPEESFRSLRFPSAGGVHH</sequence>